<evidence type="ECO:0000313" key="12">
    <source>
        <dbReference type="Proteomes" id="UP000032545"/>
    </source>
</evidence>
<evidence type="ECO:0000259" key="10">
    <source>
        <dbReference type="PROSITE" id="PS50850"/>
    </source>
</evidence>
<reference evidence="11 12" key="2">
    <citation type="journal article" date="2016" name="Genome Announc.">
        <title>Permanent Draft Genome Sequences for Two Variants of Frankia sp. Strain CpI1, the First Frankia Strain Isolated from Root Nodules of Comptonia peregrina.</title>
        <authorList>
            <person name="Oshone R."/>
            <person name="Hurst S.G.IV."/>
            <person name="Abebe-Akele F."/>
            <person name="Simpson S."/>
            <person name="Morris K."/>
            <person name="Thomas W.K."/>
            <person name="Tisa L.S."/>
        </authorList>
    </citation>
    <scope>NUCLEOTIDE SEQUENCE [LARGE SCALE GENOMIC DNA]</scope>
    <source>
        <strain evidence="12">CpI1-S</strain>
    </source>
</reference>
<dbReference type="RefSeq" id="WP_236705599.1">
    <property type="nucleotide sequence ID" value="NZ_JYFN01000008.1"/>
</dbReference>
<dbReference type="PROSITE" id="PS50850">
    <property type="entry name" value="MFS"/>
    <property type="match status" value="1"/>
</dbReference>
<feature type="transmembrane region" description="Helical" evidence="9">
    <location>
        <begin position="376"/>
        <end position="400"/>
    </location>
</feature>
<evidence type="ECO:0000313" key="11">
    <source>
        <dbReference type="EMBL" id="KJE24207.1"/>
    </source>
</evidence>
<evidence type="ECO:0000256" key="4">
    <source>
        <dbReference type="ARBA" id="ARBA00022475"/>
    </source>
</evidence>
<dbReference type="GO" id="GO:0022857">
    <property type="term" value="F:transmembrane transporter activity"/>
    <property type="evidence" value="ECO:0007669"/>
    <property type="project" value="InterPro"/>
</dbReference>
<keyword evidence="3" id="KW-0813">Transport</keyword>
<reference evidence="12" key="1">
    <citation type="submission" date="2015-02" db="EMBL/GenBank/DDBJ databases">
        <title>Draft Genome of Frankia sp. CpI1-S.</title>
        <authorList>
            <person name="Oshone R.T."/>
            <person name="Ngom M."/>
            <person name="Ghodhbane-Gtari F."/>
            <person name="Gtari M."/>
            <person name="Morris K."/>
            <person name="Thomas K."/>
            <person name="Sen A."/>
            <person name="Tisa L.S."/>
        </authorList>
    </citation>
    <scope>NUCLEOTIDE SEQUENCE [LARGE SCALE GENOMIC DNA]</scope>
    <source>
        <strain evidence="12">CpI1-S</strain>
    </source>
</reference>
<feature type="transmembrane region" description="Helical" evidence="9">
    <location>
        <begin position="489"/>
        <end position="508"/>
    </location>
</feature>
<evidence type="ECO:0000256" key="7">
    <source>
        <dbReference type="ARBA" id="ARBA00023136"/>
    </source>
</evidence>
<feature type="transmembrane region" description="Helical" evidence="9">
    <location>
        <begin position="321"/>
        <end position="343"/>
    </location>
</feature>
<dbReference type="Proteomes" id="UP000032545">
    <property type="component" value="Unassembled WGS sequence"/>
</dbReference>
<keyword evidence="6 9" id="KW-1133">Transmembrane helix</keyword>
<feature type="transmembrane region" description="Helical" evidence="9">
    <location>
        <begin position="125"/>
        <end position="145"/>
    </location>
</feature>
<gene>
    <name evidence="11" type="ORF">FF36_01610</name>
</gene>
<feature type="domain" description="Major facilitator superfamily (MFS) profile" evidence="10">
    <location>
        <begin position="31"/>
        <end position="513"/>
    </location>
</feature>
<feature type="transmembrane region" description="Helical" evidence="9">
    <location>
        <begin position="421"/>
        <end position="443"/>
    </location>
</feature>
<sequence>MTQAQASAPGVEVPADASAAQVADKRRLWIIMGALLLGILLASLDQTIVSTALPTIVGDLGGATHLSWVVTAYLLASTVSTPVWGKLGDLYGRKILFQVSIVLFLVGSVLAGACTSMGQLIGFRALQGLGGGGLMIGAMTIISDLVPPRDRGRYQGLFGAVFGVSSVVGPLLGGLFVDHLSWRWVFYVNLPVGAVALVATALALPATTNRIKHVIDYLGTVLLAGATTSLVLLTSLGGTTYGWGSPEIVGMGVAGAVLLVAFVFAERRAVEPVLPLSLFRNRVFSAAGAIGFVVGFAMFGAIVFLPLFLQVVKGVDPTESGLQMLPVMGGLLLSSITSGRLISQWGRYKVFPIVGTAVMSIGLFLLSFISPDIATWQLALSMFVLGVGIGSVMQVLVIAVQNSVDHRQMGVATSGATFFRSIGGSFGTAVFGAIFANVLAGNINDRLAGLPLPPGLAASGANISPKLLATLPPDIRSGFVQAFSDSMQTVFLVAVPIGLVAFALTWLLPEIRMRHTVDTVPPAADDAAIDATSADGPSTTSAESVERPAVTGTAGQSAADGQGRSSGPVEATVVIAAADDLRAADVTDVGRR</sequence>
<protein>
    <submittedName>
        <fullName evidence="11">Drug resistance transporter, EmrB/QacA subfamily</fullName>
    </submittedName>
</protein>
<feature type="transmembrane region" description="Helical" evidence="9">
    <location>
        <begin position="28"/>
        <end position="53"/>
    </location>
</feature>
<keyword evidence="12" id="KW-1185">Reference proteome</keyword>
<comment type="subcellular location">
    <subcellularLocation>
        <location evidence="1">Cell membrane</location>
        <topology evidence="1">Multi-pass membrane protein</topology>
    </subcellularLocation>
</comment>
<evidence type="ECO:0000256" key="1">
    <source>
        <dbReference type="ARBA" id="ARBA00004651"/>
    </source>
</evidence>
<feature type="transmembrane region" description="Helical" evidence="9">
    <location>
        <begin position="157"/>
        <end position="178"/>
    </location>
</feature>
<evidence type="ECO:0000256" key="9">
    <source>
        <dbReference type="SAM" id="Phobius"/>
    </source>
</evidence>
<dbReference type="InterPro" id="IPR004638">
    <property type="entry name" value="EmrB-like"/>
</dbReference>
<dbReference type="PANTHER" id="PTHR23501:SF197">
    <property type="entry name" value="COMD"/>
    <property type="match status" value="1"/>
</dbReference>
<evidence type="ECO:0000256" key="8">
    <source>
        <dbReference type="SAM" id="MobiDB-lite"/>
    </source>
</evidence>
<dbReference type="NCBIfam" id="TIGR00711">
    <property type="entry name" value="efflux_EmrB"/>
    <property type="match status" value="1"/>
</dbReference>
<feature type="transmembrane region" description="Helical" evidence="9">
    <location>
        <begin position="217"/>
        <end position="236"/>
    </location>
</feature>
<dbReference type="InterPro" id="IPR011701">
    <property type="entry name" value="MFS"/>
</dbReference>
<evidence type="ECO:0000256" key="3">
    <source>
        <dbReference type="ARBA" id="ARBA00022448"/>
    </source>
</evidence>
<dbReference type="PANTHER" id="PTHR23501">
    <property type="entry name" value="MAJOR FACILITATOR SUPERFAMILY"/>
    <property type="match status" value="1"/>
</dbReference>
<feature type="region of interest" description="Disordered" evidence="8">
    <location>
        <begin position="528"/>
        <end position="568"/>
    </location>
</feature>
<dbReference type="FunFam" id="1.20.1720.10:FF:000004">
    <property type="entry name" value="EmrB/QacA family drug resistance transporter"/>
    <property type="match status" value="1"/>
</dbReference>
<accession>A0A0D8BLE3</accession>
<dbReference type="PATRIC" id="fig|1502723.3.peg.6185"/>
<feature type="transmembrane region" description="Helical" evidence="9">
    <location>
        <begin position="248"/>
        <end position="265"/>
    </location>
</feature>
<dbReference type="Pfam" id="PF07690">
    <property type="entry name" value="MFS_1"/>
    <property type="match status" value="1"/>
</dbReference>
<feature type="transmembrane region" description="Helical" evidence="9">
    <location>
        <begin position="350"/>
        <end position="370"/>
    </location>
</feature>
<comment type="similarity">
    <text evidence="2">Belongs to the major facilitator superfamily. TCR/Tet family.</text>
</comment>
<dbReference type="CDD" id="cd17502">
    <property type="entry name" value="MFS_Azr1_MDR_like"/>
    <property type="match status" value="1"/>
</dbReference>
<dbReference type="SUPFAM" id="SSF103473">
    <property type="entry name" value="MFS general substrate transporter"/>
    <property type="match status" value="1"/>
</dbReference>
<dbReference type="InterPro" id="IPR020846">
    <property type="entry name" value="MFS_dom"/>
</dbReference>
<evidence type="ECO:0000256" key="6">
    <source>
        <dbReference type="ARBA" id="ARBA00022989"/>
    </source>
</evidence>
<dbReference type="InterPro" id="IPR036259">
    <property type="entry name" value="MFS_trans_sf"/>
</dbReference>
<dbReference type="GO" id="GO:0005886">
    <property type="term" value="C:plasma membrane"/>
    <property type="evidence" value="ECO:0007669"/>
    <property type="project" value="UniProtKB-SubCell"/>
</dbReference>
<feature type="transmembrane region" description="Helical" evidence="9">
    <location>
        <begin position="65"/>
        <end position="83"/>
    </location>
</feature>
<feature type="transmembrane region" description="Helical" evidence="9">
    <location>
        <begin position="286"/>
        <end position="309"/>
    </location>
</feature>
<dbReference type="AlphaFoldDB" id="A0A0D8BLE3"/>
<dbReference type="Gene3D" id="1.20.1250.20">
    <property type="entry name" value="MFS general substrate transporter like domains"/>
    <property type="match status" value="1"/>
</dbReference>
<comment type="caution">
    <text evidence="11">The sequence shown here is derived from an EMBL/GenBank/DDBJ whole genome shotgun (WGS) entry which is preliminary data.</text>
</comment>
<evidence type="ECO:0000256" key="2">
    <source>
        <dbReference type="ARBA" id="ARBA00007520"/>
    </source>
</evidence>
<proteinExistence type="inferred from homology"/>
<dbReference type="Gene3D" id="1.20.1720.10">
    <property type="entry name" value="Multidrug resistance protein D"/>
    <property type="match status" value="1"/>
</dbReference>
<keyword evidence="5 9" id="KW-0812">Transmembrane</keyword>
<keyword evidence="4" id="KW-1003">Cell membrane</keyword>
<feature type="transmembrane region" description="Helical" evidence="9">
    <location>
        <begin position="95"/>
        <end position="113"/>
    </location>
</feature>
<evidence type="ECO:0000256" key="5">
    <source>
        <dbReference type="ARBA" id="ARBA00022692"/>
    </source>
</evidence>
<dbReference type="EMBL" id="JYFN01000008">
    <property type="protein sequence ID" value="KJE24207.1"/>
    <property type="molecule type" value="Genomic_DNA"/>
</dbReference>
<organism evidence="11 12">
    <name type="scientific">Frankia torreyi</name>
    <dbReference type="NCBI Taxonomy" id="1856"/>
    <lineage>
        <taxon>Bacteria</taxon>
        <taxon>Bacillati</taxon>
        <taxon>Actinomycetota</taxon>
        <taxon>Actinomycetes</taxon>
        <taxon>Frankiales</taxon>
        <taxon>Frankiaceae</taxon>
        <taxon>Frankia</taxon>
    </lineage>
</organism>
<feature type="transmembrane region" description="Helical" evidence="9">
    <location>
        <begin position="184"/>
        <end position="205"/>
    </location>
</feature>
<name>A0A0D8BLE3_9ACTN</name>
<keyword evidence="7 9" id="KW-0472">Membrane</keyword>